<dbReference type="AlphaFoldDB" id="A0AAD7J5Z5"/>
<evidence type="ECO:0000313" key="3">
    <source>
        <dbReference type="Proteomes" id="UP001215280"/>
    </source>
</evidence>
<evidence type="ECO:0000256" key="1">
    <source>
        <dbReference type="SAM" id="MobiDB-lite"/>
    </source>
</evidence>
<sequence>AIILRRQSKTEIQINSGATLYTSIFARRTSIRLLMSTPLQKPLLLPGIAPHLFQSRRDKTSKKSSQATMSHPREPSDSSMNSDYAARRTAKSKVESQAAHIALLEAQLVSMNQLAETTAKLNANTQQQLSTAIFHLTTITVLVPTTGGDGALEGAITAARGFLQAVVDGGHA</sequence>
<accession>A0AAD7J5Z5</accession>
<organism evidence="2 3">
    <name type="scientific">Mycena maculata</name>
    <dbReference type="NCBI Taxonomy" id="230809"/>
    <lineage>
        <taxon>Eukaryota</taxon>
        <taxon>Fungi</taxon>
        <taxon>Dikarya</taxon>
        <taxon>Basidiomycota</taxon>
        <taxon>Agaricomycotina</taxon>
        <taxon>Agaricomycetes</taxon>
        <taxon>Agaricomycetidae</taxon>
        <taxon>Agaricales</taxon>
        <taxon>Marasmiineae</taxon>
        <taxon>Mycenaceae</taxon>
        <taxon>Mycena</taxon>
    </lineage>
</organism>
<name>A0AAD7J5Z5_9AGAR</name>
<protein>
    <submittedName>
        <fullName evidence="2">Uncharacterized protein</fullName>
    </submittedName>
</protein>
<comment type="caution">
    <text evidence="2">The sequence shown here is derived from an EMBL/GenBank/DDBJ whole genome shotgun (WGS) entry which is preliminary data.</text>
</comment>
<feature type="region of interest" description="Disordered" evidence="1">
    <location>
        <begin position="54"/>
        <end position="89"/>
    </location>
</feature>
<reference evidence="2" key="1">
    <citation type="submission" date="2023-03" db="EMBL/GenBank/DDBJ databases">
        <title>Massive genome expansion in bonnet fungi (Mycena s.s.) driven by repeated elements and novel gene families across ecological guilds.</title>
        <authorList>
            <consortium name="Lawrence Berkeley National Laboratory"/>
            <person name="Harder C.B."/>
            <person name="Miyauchi S."/>
            <person name="Viragh M."/>
            <person name="Kuo A."/>
            <person name="Thoen E."/>
            <person name="Andreopoulos B."/>
            <person name="Lu D."/>
            <person name="Skrede I."/>
            <person name="Drula E."/>
            <person name="Henrissat B."/>
            <person name="Morin E."/>
            <person name="Kohler A."/>
            <person name="Barry K."/>
            <person name="LaButti K."/>
            <person name="Morin E."/>
            <person name="Salamov A."/>
            <person name="Lipzen A."/>
            <person name="Mereny Z."/>
            <person name="Hegedus B."/>
            <person name="Baldrian P."/>
            <person name="Stursova M."/>
            <person name="Weitz H."/>
            <person name="Taylor A."/>
            <person name="Grigoriev I.V."/>
            <person name="Nagy L.G."/>
            <person name="Martin F."/>
            <person name="Kauserud H."/>
        </authorList>
    </citation>
    <scope>NUCLEOTIDE SEQUENCE</scope>
    <source>
        <strain evidence="2">CBHHK188m</strain>
    </source>
</reference>
<dbReference type="Proteomes" id="UP001215280">
    <property type="component" value="Unassembled WGS sequence"/>
</dbReference>
<keyword evidence="3" id="KW-1185">Reference proteome</keyword>
<proteinExistence type="predicted"/>
<feature type="non-terminal residue" evidence="2">
    <location>
        <position position="172"/>
    </location>
</feature>
<dbReference type="EMBL" id="JARJLG010000057">
    <property type="protein sequence ID" value="KAJ7757751.1"/>
    <property type="molecule type" value="Genomic_DNA"/>
</dbReference>
<evidence type="ECO:0000313" key="2">
    <source>
        <dbReference type="EMBL" id="KAJ7757751.1"/>
    </source>
</evidence>
<gene>
    <name evidence="2" type="ORF">DFH07DRAFT_1025222</name>
</gene>